<dbReference type="Proteomes" id="UP000199071">
    <property type="component" value="Unassembled WGS sequence"/>
</dbReference>
<feature type="signal peptide" evidence="8">
    <location>
        <begin position="1"/>
        <end position="34"/>
    </location>
</feature>
<dbReference type="OrthoDB" id="9778545at2"/>
<dbReference type="InterPro" id="IPR045380">
    <property type="entry name" value="LD_TPept_scaffold_dom"/>
</dbReference>
<evidence type="ECO:0000313" key="10">
    <source>
        <dbReference type="EMBL" id="SDB17689.1"/>
    </source>
</evidence>
<reference evidence="10 11" key="1">
    <citation type="submission" date="2016-10" db="EMBL/GenBank/DDBJ databases">
        <authorList>
            <person name="de Groot N.N."/>
        </authorList>
    </citation>
    <scope>NUCLEOTIDE SEQUENCE [LARGE SCALE GENOMIC DNA]</scope>
    <source>
        <strain evidence="10 11">ATCC 35022</strain>
    </source>
</reference>
<name>A0A1G6BAW4_9HYPH</name>
<keyword evidence="6 7" id="KW-0961">Cell wall biogenesis/degradation</keyword>
<dbReference type="GO" id="GO:0071555">
    <property type="term" value="P:cell wall organization"/>
    <property type="evidence" value="ECO:0007669"/>
    <property type="project" value="UniProtKB-UniRule"/>
</dbReference>
<dbReference type="Pfam" id="PF03734">
    <property type="entry name" value="YkuD"/>
    <property type="match status" value="1"/>
</dbReference>
<dbReference type="InterPro" id="IPR052905">
    <property type="entry name" value="LD-transpeptidase_YkuD-like"/>
</dbReference>
<dbReference type="InterPro" id="IPR002477">
    <property type="entry name" value="Peptidoglycan-bd-like"/>
</dbReference>
<accession>A0A1G6BAW4</accession>
<dbReference type="InterPro" id="IPR036365">
    <property type="entry name" value="PGBD-like_sf"/>
</dbReference>
<organism evidence="10 11">
    <name type="scientific">Bauldia litoralis</name>
    <dbReference type="NCBI Taxonomy" id="665467"/>
    <lineage>
        <taxon>Bacteria</taxon>
        <taxon>Pseudomonadati</taxon>
        <taxon>Pseudomonadota</taxon>
        <taxon>Alphaproteobacteria</taxon>
        <taxon>Hyphomicrobiales</taxon>
        <taxon>Kaistiaceae</taxon>
        <taxon>Bauldia</taxon>
    </lineage>
</organism>
<sequence length="554" mass="61201">MTESDLNRSSQVFGGLRAVFFALAVACCVSPAAALDGLTDQDLATVRVNIVDLLASEPNLPLPVRQRQEALAAYYAGQGGELLWLGHERAPAFIEWMRSAADDGLDPAAYPTEQLVNLSDAIPVTDDRGRAIIELHFSAAFLEYASDLRVGRFLPRKVDPNFFLQKREIDQLAALEELASARNLDQFFIGWQPSAPEYEELRVALGDYRALGQAGGWPQVPMGETLKPGMTDPRVPMLRARLAVTDGASPEAPVGAEDLYDDELVAIVRSFQARHGLEIDGLVGRGTIVALNVPVEDRIQEIIVAMERWRWMPESLGEKYVMVNIAGFELTRVSDGKVEEKMAVVVGKPYHRTPVFSDEIRYLEFNPYWNVPSSIALKEELPKLRKNPGARAAAGFEAVRGDTVYPLTSINWNQYGPGNFPFRLRQRPGPNNALGQVKYMFPNQFNVYLHDTPSKSLFSRADRAFSHGCVRLSRPLELAPPVLAAGGLSGWDIGRVNQVVGSGQRTVVSLEKPLPVHITYFTAWVDQGVPNFRADVYSQDEKLIAALGGQSIAW</sequence>
<evidence type="ECO:0000256" key="2">
    <source>
        <dbReference type="ARBA" id="ARBA00005992"/>
    </source>
</evidence>
<dbReference type="CDD" id="cd16913">
    <property type="entry name" value="YkuD_like"/>
    <property type="match status" value="1"/>
</dbReference>
<dbReference type="PROSITE" id="PS52029">
    <property type="entry name" value="LD_TPASE"/>
    <property type="match status" value="1"/>
</dbReference>
<dbReference type="STRING" id="665467.SAMN02982931_01426"/>
<evidence type="ECO:0000256" key="7">
    <source>
        <dbReference type="PROSITE-ProRule" id="PRU01373"/>
    </source>
</evidence>
<dbReference type="Pfam" id="PF20142">
    <property type="entry name" value="Scaffold"/>
    <property type="match status" value="1"/>
</dbReference>
<dbReference type="Gene3D" id="2.40.440.10">
    <property type="entry name" value="L,D-transpeptidase catalytic domain-like"/>
    <property type="match status" value="1"/>
</dbReference>
<evidence type="ECO:0000256" key="3">
    <source>
        <dbReference type="ARBA" id="ARBA00022679"/>
    </source>
</evidence>
<dbReference type="GO" id="GO:0009252">
    <property type="term" value="P:peptidoglycan biosynthetic process"/>
    <property type="evidence" value="ECO:0007669"/>
    <property type="project" value="UniProtKB-UniPathway"/>
</dbReference>
<dbReference type="PANTHER" id="PTHR41533:SF2">
    <property type="entry name" value="BLR7131 PROTEIN"/>
    <property type="match status" value="1"/>
</dbReference>
<dbReference type="GO" id="GO:0016740">
    <property type="term" value="F:transferase activity"/>
    <property type="evidence" value="ECO:0007669"/>
    <property type="project" value="UniProtKB-KW"/>
</dbReference>
<keyword evidence="5 7" id="KW-0573">Peptidoglycan synthesis</keyword>
<feature type="active site" description="Nucleophile" evidence="7">
    <location>
        <position position="469"/>
    </location>
</feature>
<dbReference type="InterPro" id="IPR038063">
    <property type="entry name" value="Transpep_catalytic_dom"/>
</dbReference>
<dbReference type="GO" id="GO:0004180">
    <property type="term" value="F:carboxypeptidase activity"/>
    <property type="evidence" value="ECO:0007669"/>
    <property type="project" value="UniProtKB-ARBA"/>
</dbReference>
<dbReference type="Gene3D" id="1.10.101.10">
    <property type="entry name" value="PGBD-like superfamily/PGBD"/>
    <property type="match status" value="1"/>
</dbReference>
<dbReference type="SUPFAM" id="SSF47090">
    <property type="entry name" value="PGBD-like"/>
    <property type="match status" value="1"/>
</dbReference>
<dbReference type="EMBL" id="FMXQ01000002">
    <property type="protein sequence ID" value="SDB17689.1"/>
    <property type="molecule type" value="Genomic_DNA"/>
</dbReference>
<evidence type="ECO:0000259" key="9">
    <source>
        <dbReference type="PROSITE" id="PS52029"/>
    </source>
</evidence>
<dbReference type="InterPro" id="IPR036366">
    <property type="entry name" value="PGBDSf"/>
</dbReference>
<evidence type="ECO:0000256" key="4">
    <source>
        <dbReference type="ARBA" id="ARBA00022960"/>
    </source>
</evidence>
<comment type="similarity">
    <text evidence="2">Belongs to the YkuD family.</text>
</comment>
<gene>
    <name evidence="10" type="ORF">SAMN02982931_01426</name>
</gene>
<dbReference type="InterPro" id="IPR005490">
    <property type="entry name" value="LD_TPept_cat_dom"/>
</dbReference>
<evidence type="ECO:0000256" key="8">
    <source>
        <dbReference type="SAM" id="SignalP"/>
    </source>
</evidence>
<keyword evidence="3" id="KW-0808">Transferase</keyword>
<evidence type="ECO:0000256" key="5">
    <source>
        <dbReference type="ARBA" id="ARBA00022984"/>
    </source>
</evidence>
<keyword evidence="11" id="KW-1185">Reference proteome</keyword>
<dbReference type="SUPFAM" id="SSF141523">
    <property type="entry name" value="L,D-transpeptidase catalytic domain-like"/>
    <property type="match status" value="1"/>
</dbReference>
<evidence type="ECO:0000256" key="1">
    <source>
        <dbReference type="ARBA" id="ARBA00004752"/>
    </source>
</evidence>
<protein>
    <submittedName>
        <fullName evidence="10">Murein L,D-transpeptidase YcbB/YkuD</fullName>
    </submittedName>
</protein>
<evidence type="ECO:0000313" key="11">
    <source>
        <dbReference type="Proteomes" id="UP000199071"/>
    </source>
</evidence>
<keyword evidence="4 7" id="KW-0133">Cell shape</keyword>
<feature type="domain" description="L,D-TPase catalytic" evidence="9">
    <location>
        <begin position="319"/>
        <end position="496"/>
    </location>
</feature>
<proteinExistence type="inferred from homology"/>
<feature type="chain" id="PRO_5011666254" evidence="8">
    <location>
        <begin position="35"/>
        <end position="554"/>
    </location>
</feature>
<dbReference type="PANTHER" id="PTHR41533">
    <property type="entry name" value="L,D-TRANSPEPTIDASE HI_1667-RELATED"/>
    <property type="match status" value="1"/>
</dbReference>
<dbReference type="Pfam" id="PF01471">
    <property type="entry name" value="PG_binding_1"/>
    <property type="match status" value="1"/>
</dbReference>
<keyword evidence="8" id="KW-0732">Signal</keyword>
<evidence type="ECO:0000256" key="6">
    <source>
        <dbReference type="ARBA" id="ARBA00023316"/>
    </source>
</evidence>
<dbReference type="UniPathway" id="UPA00219"/>
<feature type="active site" description="Proton donor/acceptor" evidence="7">
    <location>
        <position position="450"/>
    </location>
</feature>
<dbReference type="AlphaFoldDB" id="A0A1G6BAW4"/>
<dbReference type="GO" id="GO:0008360">
    <property type="term" value="P:regulation of cell shape"/>
    <property type="evidence" value="ECO:0007669"/>
    <property type="project" value="UniProtKB-UniRule"/>
</dbReference>
<comment type="pathway">
    <text evidence="1 7">Cell wall biogenesis; peptidoglycan biosynthesis.</text>
</comment>